<dbReference type="GO" id="GO:0046872">
    <property type="term" value="F:metal ion binding"/>
    <property type="evidence" value="ECO:0007669"/>
    <property type="project" value="UniProtKB-KW"/>
</dbReference>
<dbReference type="PROSITE" id="PS00198">
    <property type="entry name" value="4FE4S_FER_1"/>
    <property type="match status" value="1"/>
</dbReference>
<keyword evidence="5" id="KW-0411">Iron-sulfur</keyword>
<feature type="domain" description="4Fe-4S ferredoxin-type" evidence="6">
    <location>
        <begin position="34"/>
        <end position="64"/>
    </location>
</feature>
<accession>A0A0U1KTY0</accession>
<dbReference type="PANTHER" id="PTHR43255:SF1">
    <property type="entry name" value="IRON-SULFUR-BINDING OXIDOREDUCTASE FADF-RELATED"/>
    <property type="match status" value="1"/>
</dbReference>
<dbReference type="RefSeq" id="WP_021169608.1">
    <property type="nucleotide sequence ID" value="NZ_CTRP01000003.1"/>
</dbReference>
<evidence type="ECO:0000259" key="6">
    <source>
        <dbReference type="PROSITE" id="PS51379"/>
    </source>
</evidence>
<dbReference type="GO" id="GO:0051539">
    <property type="term" value="F:4 iron, 4 sulfur cluster binding"/>
    <property type="evidence" value="ECO:0007669"/>
    <property type="project" value="UniProtKB-KW"/>
</dbReference>
<evidence type="ECO:0000256" key="1">
    <source>
        <dbReference type="ARBA" id="ARBA00022485"/>
    </source>
</evidence>
<sequence>MDTLAENCIECGKCSDICTFLGSTGKTPATIAKQGVEVDEAFSCSLCGACEVVCPLGLSPKEMFASRRKQAVANGELDIEEYRYLFPDRKNNVMNVFRSYYGIDYRDIENAGNGGTWFFPGCTLLTYSPELTREVYRRLQTDCNCQGIWTECCSKPLLQMGLLQRAETMQAGLREFVQKHNITRLITACPGCYYQLKDIFEFCDVAIQTVYEVLPIEPLKRTDKIKCTIHDACPDRFELKFANQVRQALEQSGFSIVEMKHSKEQAICCGSGGQISHFNAELTEKLVEQRMNEVKLSGADILVGYCLSCVLKFDIFGSPIPVTHVLHLLLEQNKDFTGAKARVAKMLTGVDGEKIWEQIMAEDSEEKETKQRE</sequence>
<organism evidence="7 8">
    <name type="scientific">Sporomusa ovata</name>
    <dbReference type="NCBI Taxonomy" id="2378"/>
    <lineage>
        <taxon>Bacteria</taxon>
        <taxon>Bacillati</taxon>
        <taxon>Bacillota</taxon>
        <taxon>Negativicutes</taxon>
        <taxon>Selenomonadales</taxon>
        <taxon>Sporomusaceae</taxon>
        <taxon>Sporomusa</taxon>
    </lineage>
</organism>
<keyword evidence="8" id="KW-1185">Reference proteome</keyword>
<evidence type="ECO:0000256" key="3">
    <source>
        <dbReference type="ARBA" id="ARBA00023002"/>
    </source>
</evidence>
<keyword evidence="1" id="KW-0004">4Fe-4S</keyword>
<dbReference type="Proteomes" id="UP000049855">
    <property type="component" value="Unassembled WGS sequence"/>
</dbReference>
<evidence type="ECO:0000313" key="8">
    <source>
        <dbReference type="Proteomes" id="UP000049855"/>
    </source>
</evidence>
<evidence type="ECO:0000256" key="2">
    <source>
        <dbReference type="ARBA" id="ARBA00022723"/>
    </source>
</evidence>
<name>A0A0U1KTY0_9FIRM</name>
<dbReference type="Pfam" id="PF13183">
    <property type="entry name" value="Fer4_8"/>
    <property type="match status" value="1"/>
</dbReference>
<dbReference type="Pfam" id="PF02754">
    <property type="entry name" value="CCG"/>
    <property type="match status" value="2"/>
</dbReference>
<evidence type="ECO:0000256" key="4">
    <source>
        <dbReference type="ARBA" id="ARBA00023004"/>
    </source>
</evidence>
<evidence type="ECO:0000256" key="5">
    <source>
        <dbReference type="ARBA" id="ARBA00023014"/>
    </source>
</evidence>
<keyword evidence="4" id="KW-0408">Iron</keyword>
<dbReference type="AlphaFoldDB" id="A0A0U1KTY0"/>
<dbReference type="InterPro" id="IPR017900">
    <property type="entry name" value="4Fe4S_Fe_S_CS"/>
</dbReference>
<dbReference type="Gene3D" id="3.30.70.20">
    <property type="match status" value="1"/>
</dbReference>
<dbReference type="InterPro" id="IPR004017">
    <property type="entry name" value="Cys_rich_dom"/>
</dbReference>
<proteinExistence type="predicted"/>
<dbReference type="InterPro" id="IPR017896">
    <property type="entry name" value="4Fe4S_Fe-S-bd"/>
</dbReference>
<gene>
    <name evidence="7" type="ORF">SpAn4DRAFT_1870</name>
</gene>
<keyword evidence="2" id="KW-0479">Metal-binding</keyword>
<dbReference type="InterPro" id="IPR051460">
    <property type="entry name" value="HdrC_iron-sulfur_subunit"/>
</dbReference>
<protein>
    <submittedName>
        <fullName evidence="7">PUTATIVE IRON-SULFUR BINDING REDUCTASE</fullName>
    </submittedName>
</protein>
<keyword evidence="3" id="KW-0560">Oxidoreductase</keyword>
<evidence type="ECO:0000313" key="7">
    <source>
        <dbReference type="EMBL" id="CQR70892.1"/>
    </source>
</evidence>
<dbReference type="PROSITE" id="PS51379">
    <property type="entry name" value="4FE4S_FER_2"/>
    <property type="match status" value="2"/>
</dbReference>
<dbReference type="SUPFAM" id="SSF46548">
    <property type="entry name" value="alpha-helical ferredoxin"/>
    <property type="match status" value="1"/>
</dbReference>
<dbReference type="GO" id="GO:0005886">
    <property type="term" value="C:plasma membrane"/>
    <property type="evidence" value="ECO:0007669"/>
    <property type="project" value="TreeGrafter"/>
</dbReference>
<dbReference type="EMBL" id="CTRP01000003">
    <property type="protein sequence ID" value="CQR70892.1"/>
    <property type="molecule type" value="Genomic_DNA"/>
</dbReference>
<reference evidence="8" key="1">
    <citation type="submission" date="2015-03" db="EMBL/GenBank/DDBJ databases">
        <authorList>
            <person name="Nijsse Bart"/>
        </authorList>
    </citation>
    <scope>NUCLEOTIDE SEQUENCE [LARGE SCALE GENOMIC DNA]</scope>
</reference>
<feature type="domain" description="4Fe-4S ferredoxin-type" evidence="6">
    <location>
        <begin position="1"/>
        <end position="29"/>
    </location>
</feature>
<dbReference type="PANTHER" id="PTHR43255">
    <property type="entry name" value="IRON-SULFUR-BINDING OXIDOREDUCTASE FADF-RELATED-RELATED"/>
    <property type="match status" value="1"/>
</dbReference>
<dbReference type="GO" id="GO:0016491">
    <property type="term" value="F:oxidoreductase activity"/>
    <property type="evidence" value="ECO:0007669"/>
    <property type="project" value="UniProtKB-KW"/>
</dbReference>